<keyword evidence="5" id="KW-0411">Iron-sulfur</keyword>
<evidence type="ECO:0000256" key="3">
    <source>
        <dbReference type="ARBA" id="ARBA00022723"/>
    </source>
</evidence>
<dbReference type="Pfam" id="PF10589">
    <property type="entry name" value="NADH_4Fe-4S"/>
    <property type="match status" value="1"/>
</dbReference>
<evidence type="ECO:0000256" key="2">
    <source>
        <dbReference type="ARBA" id="ARBA00022485"/>
    </source>
</evidence>
<dbReference type="SUPFAM" id="SSF140490">
    <property type="entry name" value="Nqo1C-terminal domain-like"/>
    <property type="match status" value="1"/>
</dbReference>
<accession>A0A2M6WAG5</accession>
<evidence type="ECO:0000313" key="8">
    <source>
        <dbReference type="Proteomes" id="UP000231464"/>
    </source>
</evidence>
<keyword evidence="2" id="KW-0004">4Fe-4S</keyword>
<proteinExistence type="inferred from homology"/>
<keyword evidence="3" id="KW-0479">Metal-binding</keyword>
<sequence>MADIKILCYNKSMLFNTSIIKKLQKSNLIGRGCNNFLVADKWLSVKNAGIKGDKFVVCNVSESEPGMFKDEYVLKNFSERVIDGIKIAMKFIRAKKGFIYLNPEYFKDFQDYLLPEISAQKVNIELYEKPLHDYVGGEETSLLNSMQGLRVEPRFKPPFPTTHGFFNQPTIINNCETFYAVSLINSGEYKNIKFYCLSGDEVDNSVKELPVNITIKKCLQEFGHKSSDKYFYQVGGGAAGFCYNYKQLNRAFAGNPSIIIYKKNRPEKDLILHWLQFFKNESCGKCLPCREGTYRLLKLLEKQYAGENQDQAVINDLIFTIQNTSFCGLGKVACNAVVSYWKNICPKK</sequence>
<dbReference type="EMBL" id="PFBP01000033">
    <property type="protein sequence ID" value="PIT89796.1"/>
    <property type="molecule type" value="Genomic_DNA"/>
</dbReference>
<evidence type="ECO:0000256" key="1">
    <source>
        <dbReference type="ARBA" id="ARBA00007523"/>
    </source>
</evidence>
<dbReference type="InterPro" id="IPR037225">
    <property type="entry name" value="Nuo51_FMN-bd_sf"/>
</dbReference>
<dbReference type="GO" id="GO:0051539">
    <property type="term" value="F:4 iron, 4 sulfur cluster binding"/>
    <property type="evidence" value="ECO:0007669"/>
    <property type="project" value="UniProtKB-KW"/>
</dbReference>
<protein>
    <recommendedName>
        <fullName evidence="6">NADH-ubiquinone oxidoreductase 51kDa subunit iron-sulphur binding domain-containing protein</fullName>
    </recommendedName>
</protein>
<feature type="domain" description="NADH-ubiquinone oxidoreductase 51kDa subunit iron-sulphur binding" evidence="6">
    <location>
        <begin position="268"/>
        <end position="313"/>
    </location>
</feature>
<reference evidence="8" key="1">
    <citation type="submission" date="2017-09" db="EMBL/GenBank/DDBJ databases">
        <title>Depth-based differentiation of microbial function through sediment-hosted aquifers and enrichment of novel symbionts in the deep terrestrial subsurface.</title>
        <authorList>
            <person name="Probst A.J."/>
            <person name="Ladd B."/>
            <person name="Jarett J.K."/>
            <person name="Geller-Mcgrath D.E."/>
            <person name="Sieber C.M.K."/>
            <person name="Emerson J.B."/>
            <person name="Anantharaman K."/>
            <person name="Thomas B.C."/>
            <person name="Malmstrom R."/>
            <person name="Stieglmeier M."/>
            <person name="Klingl A."/>
            <person name="Woyke T."/>
            <person name="Ryan C.M."/>
            <person name="Banfield J.F."/>
        </authorList>
    </citation>
    <scope>NUCLEOTIDE SEQUENCE [LARGE SCALE GENOMIC DNA]</scope>
</reference>
<dbReference type="PANTHER" id="PTHR43578">
    <property type="entry name" value="NADH-QUINONE OXIDOREDUCTASE SUBUNIT F"/>
    <property type="match status" value="1"/>
</dbReference>
<dbReference type="SUPFAM" id="SSF142019">
    <property type="entry name" value="Nqo1 FMN-binding domain-like"/>
    <property type="match status" value="1"/>
</dbReference>
<dbReference type="PROSITE" id="PS00645">
    <property type="entry name" value="COMPLEX1_51K_2"/>
    <property type="match status" value="1"/>
</dbReference>
<dbReference type="InterPro" id="IPR011538">
    <property type="entry name" value="Nuo51_FMN-bd"/>
</dbReference>
<evidence type="ECO:0000259" key="6">
    <source>
        <dbReference type="SMART" id="SM00928"/>
    </source>
</evidence>
<dbReference type="Pfam" id="PF01512">
    <property type="entry name" value="Complex1_51K"/>
    <property type="match status" value="1"/>
</dbReference>
<evidence type="ECO:0000313" key="7">
    <source>
        <dbReference type="EMBL" id="PIT89796.1"/>
    </source>
</evidence>
<dbReference type="InterPro" id="IPR001949">
    <property type="entry name" value="NADH-UbQ_OxRdtase_51kDa_CS"/>
</dbReference>
<dbReference type="Gene3D" id="1.20.1440.230">
    <property type="entry name" value="NADH-ubiquinone oxidoreductase 51kDa subunit, iron-sulphur binding domain"/>
    <property type="match status" value="1"/>
</dbReference>
<dbReference type="InterPro" id="IPR037207">
    <property type="entry name" value="Nuop51_4Fe4S-bd_sf"/>
</dbReference>
<gene>
    <name evidence="7" type="ORF">COU23_01995</name>
</gene>
<organism evidence="7 8">
    <name type="scientific">Candidatus Kuenenbacteria bacterium CG10_big_fil_rev_8_21_14_0_10_36_11</name>
    <dbReference type="NCBI Taxonomy" id="1974618"/>
    <lineage>
        <taxon>Bacteria</taxon>
        <taxon>Candidatus Kueneniibacteriota</taxon>
    </lineage>
</organism>
<dbReference type="Proteomes" id="UP000231464">
    <property type="component" value="Unassembled WGS sequence"/>
</dbReference>
<dbReference type="PANTHER" id="PTHR43578:SF3">
    <property type="entry name" value="NADH-QUINONE OXIDOREDUCTASE SUBUNIT F"/>
    <property type="match status" value="1"/>
</dbReference>
<dbReference type="AlphaFoldDB" id="A0A2M6WAG5"/>
<dbReference type="SMART" id="SM00928">
    <property type="entry name" value="NADH_4Fe-4S"/>
    <property type="match status" value="1"/>
</dbReference>
<dbReference type="Gene3D" id="3.40.50.11540">
    <property type="entry name" value="NADH-ubiquinone oxidoreductase 51kDa subunit"/>
    <property type="match status" value="1"/>
</dbReference>
<name>A0A2M6WAG5_9BACT</name>
<evidence type="ECO:0000256" key="5">
    <source>
        <dbReference type="ARBA" id="ARBA00023014"/>
    </source>
</evidence>
<dbReference type="GO" id="GO:0008137">
    <property type="term" value="F:NADH dehydrogenase (ubiquinone) activity"/>
    <property type="evidence" value="ECO:0007669"/>
    <property type="project" value="InterPro"/>
</dbReference>
<comment type="similarity">
    <text evidence="1">Belongs to the complex I 51 kDa subunit family.</text>
</comment>
<dbReference type="GO" id="GO:0046872">
    <property type="term" value="F:metal ion binding"/>
    <property type="evidence" value="ECO:0007669"/>
    <property type="project" value="UniProtKB-KW"/>
</dbReference>
<dbReference type="GO" id="GO:0010181">
    <property type="term" value="F:FMN binding"/>
    <property type="evidence" value="ECO:0007669"/>
    <property type="project" value="InterPro"/>
</dbReference>
<evidence type="ECO:0000256" key="4">
    <source>
        <dbReference type="ARBA" id="ARBA00023004"/>
    </source>
</evidence>
<comment type="caution">
    <text evidence="7">The sequence shown here is derived from an EMBL/GenBank/DDBJ whole genome shotgun (WGS) entry which is preliminary data.</text>
</comment>
<keyword evidence="4" id="KW-0408">Iron</keyword>
<dbReference type="InterPro" id="IPR019575">
    <property type="entry name" value="Nuop51_4Fe4S-bd"/>
</dbReference>